<dbReference type="GO" id="GO:0006556">
    <property type="term" value="P:S-adenosylmethionine biosynthetic process"/>
    <property type="evidence" value="ECO:0007669"/>
    <property type="project" value="UniProtKB-UniPathway"/>
</dbReference>
<dbReference type="EMBL" id="KB467843">
    <property type="protein sequence ID" value="PCH35376.1"/>
    <property type="molecule type" value="Genomic_DNA"/>
</dbReference>
<dbReference type="SUPFAM" id="SSF51735">
    <property type="entry name" value="NAD(P)-binding Rossmann-fold domains"/>
    <property type="match status" value="1"/>
</dbReference>
<dbReference type="InterPro" id="IPR005913">
    <property type="entry name" value="dTDP_dehydrorham_reduct"/>
</dbReference>
<dbReference type="UniPathway" id="UPA00315">
    <property type="reaction ID" value="UER00080"/>
</dbReference>
<feature type="domain" description="RmlD-like substrate binding" evidence="1">
    <location>
        <begin position="1"/>
        <end position="277"/>
    </location>
</feature>
<dbReference type="Pfam" id="PF04321">
    <property type="entry name" value="RmlD_sub_bind"/>
    <property type="match status" value="1"/>
</dbReference>
<dbReference type="GO" id="GO:0048270">
    <property type="term" value="F:methionine adenosyltransferase regulator activity"/>
    <property type="evidence" value="ECO:0007669"/>
    <property type="project" value="TreeGrafter"/>
</dbReference>
<accession>A0A2H3IZK6</accession>
<dbReference type="OMA" id="RMPLMFG"/>
<dbReference type="PANTHER" id="PTHR10491">
    <property type="entry name" value="DTDP-4-DEHYDRORHAMNOSE REDUCTASE"/>
    <property type="match status" value="1"/>
</dbReference>
<keyword evidence="3" id="KW-1185">Reference proteome</keyword>
<dbReference type="Proteomes" id="UP000218811">
    <property type="component" value="Unassembled WGS sequence"/>
</dbReference>
<proteinExistence type="predicted"/>
<sequence length="302" mass="33282">MRVIVTGASGVLGSAVYSAYRSSGHTVLGLAHSRPTDDLKQLDLLKSLEVEKQFAEFKPDWVIHCAAERRPDVAEKDPEGARKLNAELPEHLAKLSKALKYTLVYISTDYVFDGTSPPYTPSAITNPVNLYGRTKRDGELAVLGVVGSKSIVLRVPVLYGPTPKNSDSAVNILLDVVSDQSGKQYKMDHYATRYPTNVVDIADFLVRLASLPTSQAIPPILHYSAGEPYTKYEMCLIFARILGLPHAHIVPDAEAPKGDAATTCPRDCQLYTRETEDLVEGYGGLGWTPFEEWWQGYLQAKQ</sequence>
<dbReference type="Gene3D" id="3.40.50.720">
    <property type="entry name" value="NAD(P)-binding Rossmann-like Domain"/>
    <property type="match status" value="1"/>
</dbReference>
<dbReference type="InterPro" id="IPR029903">
    <property type="entry name" value="RmlD-like-bd"/>
</dbReference>
<name>A0A2H3IZK6_WOLCO</name>
<dbReference type="STRING" id="742152.A0A2H3IZK6"/>
<dbReference type="PANTHER" id="PTHR10491:SF4">
    <property type="entry name" value="METHIONINE ADENOSYLTRANSFERASE 2 SUBUNIT BETA"/>
    <property type="match status" value="1"/>
</dbReference>
<protein>
    <submittedName>
        <fullName evidence="2">NAD(P)-binding protein</fullName>
    </submittedName>
</protein>
<evidence type="ECO:0000259" key="1">
    <source>
        <dbReference type="Pfam" id="PF04321"/>
    </source>
</evidence>
<dbReference type="InterPro" id="IPR036291">
    <property type="entry name" value="NAD(P)-bd_dom_sf"/>
</dbReference>
<dbReference type="AlphaFoldDB" id="A0A2H3IZK6"/>
<dbReference type="OrthoDB" id="6235964at2759"/>
<evidence type="ECO:0000313" key="2">
    <source>
        <dbReference type="EMBL" id="PCH35376.1"/>
    </source>
</evidence>
<organism evidence="2 3">
    <name type="scientific">Wolfiporia cocos (strain MD-104)</name>
    <name type="common">Brown rot fungus</name>
    <dbReference type="NCBI Taxonomy" id="742152"/>
    <lineage>
        <taxon>Eukaryota</taxon>
        <taxon>Fungi</taxon>
        <taxon>Dikarya</taxon>
        <taxon>Basidiomycota</taxon>
        <taxon>Agaricomycotina</taxon>
        <taxon>Agaricomycetes</taxon>
        <taxon>Polyporales</taxon>
        <taxon>Phaeolaceae</taxon>
        <taxon>Wolfiporia</taxon>
    </lineage>
</organism>
<evidence type="ECO:0000313" key="3">
    <source>
        <dbReference type="Proteomes" id="UP000218811"/>
    </source>
</evidence>
<gene>
    <name evidence="2" type="ORF">WOLCODRAFT_139872</name>
</gene>
<dbReference type="CDD" id="cd05254">
    <property type="entry name" value="dTDP_HR_like_SDR_e"/>
    <property type="match status" value="1"/>
</dbReference>
<dbReference type="GO" id="GO:0048269">
    <property type="term" value="C:methionine adenosyltransferase complex"/>
    <property type="evidence" value="ECO:0007669"/>
    <property type="project" value="TreeGrafter"/>
</dbReference>
<reference evidence="2 3" key="1">
    <citation type="journal article" date="2012" name="Science">
        <title>The Paleozoic origin of enzymatic lignin decomposition reconstructed from 31 fungal genomes.</title>
        <authorList>
            <person name="Floudas D."/>
            <person name="Binder M."/>
            <person name="Riley R."/>
            <person name="Barry K."/>
            <person name="Blanchette R.A."/>
            <person name="Henrissat B."/>
            <person name="Martinez A.T."/>
            <person name="Otillar R."/>
            <person name="Spatafora J.W."/>
            <person name="Yadav J.S."/>
            <person name="Aerts A."/>
            <person name="Benoit I."/>
            <person name="Boyd A."/>
            <person name="Carlson A."/>
            <person name="Copeland A."/>
            <person name="Coutinho P.M."/>
            <person name="de Vries R.P."/>
            <person name="Ferreira P."/>
            <person name="Findley K."/>
            <person name="Foster B."/>
            <person name="Gaskell J."/>
            <person name="Glotzer D."/>
            <person name="Gorecki P."/>
            <person name="Heitman J."/>
            <person name="Hesse C."/>
            <person name="Hori C."/>
            <person name="Igarashi K."/>
            <person name="Jurgens J.A."/>
            <person name="Kallen N."/>
            <person name="Kersten P."/>
            <person name="Kohler A."/>
            <person name="Kuees U."/>
            <person name="Kumar T.K.A."/>
            <person name="Kuo A."/>
            <person name="LaButti K."/>
            <person name="Larrondo L.F."/>
            <person name="Lindquist E."/>
            <person name="Ling A."/>
            <person name="Lombard V."/>
            <person name="Lucas S."/>
            <person name="Lundell T."/>
            <person name="Martin R."/>
            <person name="McLaughlin D.J."/>
            <person name="Morgenstern I."/>
            <person name="Morin E."/>
            <person name="Murat C."/>
            <person name="Nagy L.G."/>
            <person name="Nolan M."/>
            <person name="Ohm R.A."/>
            <person name="Patyshakuliyeva A."/>
            <person name="Rokas A."/>
            <person name="Ruiz-Duenas F.J."/>
            <person name="Sabat G."/>
            <person name="Salamov A."/>
            <person name="Samejima M."/>
            <person name="Schmutz J."/>
            <person name="Slot J.C."/>
            <person name="St John F."/>
            <person name="Stenlid J."/>
            <person name="Sun H."/>
            <person name="Sun S."/>
            <person name="Syed K."/>
            <person name="Tsang A."/>
            <person name="Wiebenga A."/>
            <person name="Young D."/>
            <person name="Pisabarro A."/>
            <person name="Eastwood D.C."/>
            <person name="Martin F."/>
            <person name="Cullen D."/>
            <person name="Grigoriev I.V."/>
            <person name="Hibbett D.S."/>
        </authorList>
    </citation>
    <scope>NUCLEOTIDE SEQUENCE [LARGE SCALE GENOMIC DNA]</scope>
    <source>
        <strain evidence="2 3">MD-104</strain>
    </source>
</reference>
<dbReference type="FunFam" id="3.40.50.720:FF:000357">
    <property type="entry name" value="Methionine adenosyltransferase 2 subunit beta"/>
    <property type="match status" value="1"/>
</dbReference>